<dbReference type="Pfam" id="PF07393">
    <property type="entry name" value="Sec10_HB"/>
    <property type="match status" value="1"/>
</dbReference>
<dbReference type="PANTHER" id="PTHR12100:SF0">
    <property type="entry name" value="EXOCYST COMPLEX COMPONENT 5"/>
    <property type="match status" value="1"/>
</dbReference>
<name>A0A4P9YHA9_ROZAC</name>
<protein>
    <submittedName>
        <fullName evidence="7">Uncharacterized protein</fullName>
    </submittedName>
</protein>
<feature type="domain" description="Exocyst complex component Sec10-like alpha-helical bundle" evidence="5">
    <location>
        <begin position="66"/>
        <end position="222"/>
    </location>
</feature>
<organism evidence="7 8">
    <name type="scientific">Rozella allomycis (strain CSF55)</name>
    <dbReference type="NCBI Taxonomy" id="988480"/>
    <lineage>
        <taxon>Eukaryota</taxon>
        <taxon>Fungi</taxon>
        <taxon>Fungi incertae sedis</taxon>
        <taxon>Cryptomycota</taxon>
        <taxon>Cryptomycota incertae sedis</taxon>
        <taxon>Rozella</taxon>
    </lineage>
</organism>
<keyword evidence="3" id="KW-0268">Exocytosis</keyword>
<dbReference type="InterPro" id="IPR048625">
    <property type="entry name" value="Sec10_N"/>
</dbReference>
<dbReference type="Pfam" id="PF20667">
    <property type="entry name" value="Sec10_N"/>
    <property type="match status" value="1"/>
</dbReference>
<proteinExistence type="inferred from homology"/>
<gene>
    <name evidence="7" type="ORF">ROZALSC1DRAFT_23287</name>
</gene>
<evidence type="ECO:0000313" key="7">
    <source>
        <dbReference type="EMBL" id="RKP18392.1"/>
    </source>
</evidence>
<evidence type="ECO:0000259" key="5">
    <source>
        <dbReference type="Pfam" id="PF07393"/>
    </source>
</evidence>
<dbReference type="PANTHER" id="PTHR12100">
    <property type="entry name" value="SEC10"/>
    <property type="match status" value="1"/>
</dbReference>
<evidence type="ECO:0000256" key="3">
    <source>
        <dbReference type="ARBA" id="ARBA00022483"/>
    </source>
</evidence>
<evidence type="ECO:0000259" key="6">
    <source>
        <dbReference type="Pfam" id="PF20667"/>
    </source>
</evidence>
<dbReference type="GO" id="GO:0006887">
    <property type="term" value="P:exocytosis"/>
    <property type="evidence" value="ECO:0007669"/>
    <property type="project" value="UniProtKB-KW"/>
</dbReference>
<dbReference type="GO" id="GO:0000145">
    <property type="term" value="C:exocyst"/>
    <property type="evidence" value="ECO:0007669"/>
    <property type="project" value="TreeGrafter"/>
</dbReference>
<dbReference type="Proteomes" id="UP000281549">
    <property type="component" value="Unassembled WGS sequence"/>
</dbReference>
<keyword evidence="2" id="KW-0813">Transport</keyword>
<evidence type="ECO:0000256" key="4">
    <source>
        <dbReference type="ARBA" id="ARBA00023054"/>
    </source>
</evidence>
<dbReference type="GO" id="GO:0006893">
    <property type="term" value="P:Golgi to plasma membrane transport"/>
    <property type="evidence" value="ECO:0007669"/>
    <property type="project" value="TreeGrafter"/>
</dbReference>
<dbReference type="EMBL" id="ML005476">
    <property type="protein sequence ID" value="RKP18392.1"/>
    <property type="molecule type" value="Genomic_DNA"/>
</dbReference>
<feature type="domain" description="Exocyst complex component Sec10 N-terminal" evidence="6">
    <location>
        <begin position="2"/>
        <end position="53"/>
    </location>
</feature>
<keyword evidence="4" id="KW-0175">Coiled coil</keyword>
<dbReference type="AlphaFoldDB" id="A0A4P9YHA9"/>
<evidence type="ECO:0000256" key="2">
    <source>
        <dbReference type="ARBA" id="ARBA00022448"/>
    </source>
</evidence>
<evidence type="ECO:0000256" key="1">
    <source>
        <dbReference type="ARBA" id="ARBA00006572"/>
    </source>
</evidence>
<dbReference type="InterPro" id="IPR009976">
    <property type="entry name" value="Sec10-like"/>
</dbReference>
<accession>A0A4P9YHA9</accession>
<reference evidence="8" key="1">
    <citation type="journal article" date="2018" name="Nat. Microbiol.">
        <title>Leveraging single-cell genomics to expand the fungal tree of life.</title>
        <authorList>
            <person name="Ahrendt S.R."/>
            <person name="Quandt C.A."/>
            <person name="Ciobanu D."/>
            <person name="Clum A."/>
            <person name="Salamov A."/>
            <person name="Andreopoulos B."/>
            <person name="Cheng J.F."/>
            <person name="Woyke T."/>
            <person name="Pelin A."/>
            <person name="Henrissat B."/>
            <person name="Reynolds N.K."/>
            <person name="Benny G.L."/>
            <person name="Smith M.E."/>
            <person name="James T.Y."/>
            <person name="Grigoriev I.V."/>
        </authorList>
    </citation>
    <scope>NUCLEOTIDE SEQUENCE [LARGE SCALE GENOMIC DNA]</scope>
    <source>
        <strain evidence="8">CSF55</strain>
    </source>
</reference>
<evidence type="ECO:0000313" key="8">
    <source>
        <dbReference type="Proteomes" id="UP000281549"/>
    </source>
</evidence>
<dbReference type="InterPro" id="IPR048627">
    <property type="entry name" value="Sec10_HB"/>
</dbReference>
<comment type="similarity">
    <text evidence="1">Belongs to the SEC10 family.</text>
</comment>
<sequence>MLETRIGRVGQTAIRIGEQLESLHKQRERAIHAERLVVFFQSICEGQLECVKEVLYSRDPKEKVKGAIIARQLMLATLEDECDKKFKESAQKLFRDYENNLIQQFDKATKENDMRQMKTLAEILFEYNGGTSCIQAYFNQKEFLNEAIKMTPKESIHFNDGQRQPIPIELNQTEKTDPRLEMLYREAKLALEEDLSIIQSIFPRPSMALEYFIQRIFEHPVKLFIIL</sequence>